<sequence length="275" mass="31541">AKKKKEKKALLQGIKEGKISIQPKQYPILSVQETANLLLRCKEEEPITYLPLLLSLTAGLRISETIAVKYSDIDWGSGELRVYRQLGRSTTNEGELEGRIITQELKTKTRSGERIVPLADFVVDELILARQKYEAARNSNPDFQDLDYVCCHENGAPFNRSSFRKSFKRLLRSCNLPDMRWHDLRHTYATILKQKEISLKAIAVCMGHYGTQITEDVYINLPDEIYDCDKEITAFMEEVLPKQSKVLDARIDEKYLLEVLPHKVYNSTDCIINTG</sequence>
<protein>
    <submittedName>
        <fullName evidence="3">Site-specific integrase</fullName>
    </submittedName>
</protein>
<name>A0A9D2TWT4_9FIRM</name>
<dbReference type="Proteomes" id="UP000823892">
    <property type="component" value="Unassembled WGS sequence"/>
</dbReference>
<dbReference type="GO" id="GO:0003677">
    <property type="term" value="F:DNA binding"/>
    <property type="evidence" value="ECO:0007669"/>
    <property type="project" value="InterPro"/>
</dbReference>
<dbReference type="AlphaFoldDB" id="A0A9D2TWT4"/>
<reference evidence="3" key="1">
    <citation type="journal article" date="2021" name="PeerJ">
        <title>Extensive microbial diversity within the chicken gut microbiome revealed by metagenomics and culture.</title>
        <authorList>
            <person name="Gilroy R."/>
            <person name="Ravi A."/>
            <person name="Getino M."/>
            <person name="Pursley I."/>
            <person name="Horton D.L."/>
            <person name="Alikhan N.F."/>
            <person name="Baker D."/>
            <person name="Gharbi K."/>
            <person name="Hall N."/>
            <person name="Watson M."/>
            <person name="Adriaenssens E.M."/>
            <person name="Foster-Nyarko E."/>
            <person name="Jarju S."/>
            <person name="Secka A."/>
            <person name="Antonio M."/>
            <person name="Oren A."/>
            <person name="Chaudhuri R.R."/>
            <person name="La Ragione R."/>
            <person name="Hildebrand F."/>
            <person name="Pallen M.J."/>
        </authorList>
    </citation>
    <scope>NUCLEOTIDE SEQUENCE</scope>
    <source>
        <strain evidence="3">ChiBcec6-4105</strain>
    </source>
</reference>
<evidence type="ECO:0000313" key="3">
    <source>
        <dbReference type="EMBL" id="HJD29441.1"/>
    </source>
</evidence>
<dbReference type="InterPro" id="IPR050090">
    <property type="entry name" value="Tyrosine_recombinase_XerCD"/>
</dbReference>
<evidence type="ECO:0000313" key="4">
    <source>
        <dbReference type="Proteomes" id="UP000823892"/>
    </source>
</evidence>
<dbReference type="InterPro" id="IPR013762">
    <property type="entry name" value="Integrase-like_cat_sf"/>
</dbReference>
<dbReference type="InterPro" id="IPR002104">
    <property type="entry name" value="Integrase_catalytic"/>
</dbReference>
<feature type="non-terminal residue" evidence="3">
    <location>
        <position position="1"/>
    </location>
</feature>
<evidence type="ECO:0000259" key="2">
    <source>
        <dbReference type="PROSITE" id="PS51898"/>
    </source>
</evidence>
<dbReference type="CDD" id="cd01189">
    <property type="entry name" value="INT_ICEBs1_C_like"/>
    <property type="match status" value="1"/>
</dbReference>
<gene>
    <name evidence="3" type="ORF">H9914_10690</name>
</gene>
<comment type="caution">
    <text evidence="3">The sequence shown here is derived from an EMBL/GenBank/DDBJ whole genome shotgun (WGS) entry which is preliminary data.</text>
</comment>
<dbReference type="GO" id="GO:0015074">
    <property type="term" value="P:DNA integration"/>
    <property type="evidence" value="ECO:0007669"/>
    <property type="project" value="InterPro"/>
</dbReference>
<dbReference type="SUPFAM" id="SSF56349">
    <property type="entry name" value="DNA breaking-rejoining enzymes"/>
    <property type="match status" value="1"/>
</dbReference>
<dbReference type="PROSITE" id="PS51898">
    <property type="entry name" value="TYR_RECOMBINASE"/>
    <property type="match status" value="1"/>
</dbReference>
<dbReference type="EMBL" id="DWUY01000242">
    <property type="protein sequence ID" value="HJD29441.1"/>
    <property type="molecule type" value="Genomic_DNA"/>
</dbReference>
<dbReference type="PANTHER" id="PTHR30349">
    <property type="entry name" value="PHAGE INTEGRASE-RELATED"/>
    <property type="match status" value="1"/>
</dbReference>
<keyword evidence="1" id="KW-0233">DNA recombination</keyword>
<organism evidence="3 4">
    <name type="scientific">Candidatus Blautia avicola</name>
    <dbReference type="NCBI Taxonomy" id="2838483"/>
    <lineage>
        <taxon>Bacteria</taxon>
        <taxon>Bacillati</taxon>
        <taxon>Bacillota</taxon>
        <taxon>Clostridia</taxon>
        <taxon>Lachnospirales</taxon>
        <taxon>Lachnospiraceae</taxon>
        <taxon>Blautia</taxon>
    </lineage>
</organism>
<dbReference type="Pfam" id="PF00589">
    <property type="entry name" value="Phage_integrase"/>
    <property type="match status" value="1"/>
</dbReference>
<dbReference type="PANTHER" id="PTHR30349:SF64">
    <property type="entry name" value="PROPHAGE INTEGRASE INTD-RELATED"/>
    <property type="match status" value="1"/>
</dbReference>
<dbReference type="InterPro" id="IPR011010">
    <property type="entry name" value="DNA_brk_join_enz"/>
</dbReference>
<accession>A0A9D2TWT4</accession>
<dbReference type="Gene3D" id="1.10.443.10">
    <property type="entry name" value="Intergrase catalytic core"/>
    <property type="match status" value="1"/>
</dbReference>
<proteinExistence type="predicted"/>
<evidence type="ECO:0000256" key="1">
    <source>
        <dbReference type="ARBA" id="ARBA00023172"/>
    </source>
</evidence>
<feature type="domain" description="Tyr recombinase" evidence="2">
    <location>
        <begin position="24"/>
        <end position="234"/>
    </location>
</feature>
<dbReference type="GO" id="GO:0006310">
    <property type="term" value="P:DNA recombination"/>
    <property type="evidence" value="ECO:0007669"/>
    <property type="project" value="UniProtKB-KW"/>
</dbReference>
<reference evidence="3" key="2">
    <citation type="submission" date="2021-04" db="EMBL/GenBank/DDBJ databases">
        <authorList>
            <person name="Gilroy R."/>
        </authorList>
    </citation>
    <scope>NUCLEOTIDE SEQUENCE</scope>
    <source>
        <strain evidence="3">ChiBcec6-4105</strain>
    </source>
</reference>